<protein>
    <submittedName>
        <fullName evidence="5">Uncharacterized protein</fullName>
    </submittedName>
</protein>
<evidence type="ECO:0000313" key="1">
    <source>
        <dbReference type="EMBL" id="CFR71482.1"/>
    </source>
</evidence>
<organism evidence="5 7">
    <name type="scientific">Mycobacterium tuberculosis</name>
    <dbReference type="NCBI Taxonomy" id="1773"/>
    <lineage>
        <taxon>Bacteria</taxon>
        <taxon>Bacillati</taxon>
        <taxon>Actinomycetota</taxon>
        <taxon>Actinomycetes</taxon>
        <taxon>Mycobacteriales</taxon>
        <taxon>Mycobacteriaceae</taxon>
        <taxon>Mycobacterium</taxon>
        <taxon>Mycobacterium tuberculosis complex</taxon>
    </lineage>
</organism>
<sequence length="49" mass="5063">MGIARKAVEEPLEILVQHGVALDPAGELGKLVGIGQLAVNQQVADLDEG</sequence>
<evidence type="ECO:0000313" key="2">
    <source>
        <dbReference type="EMBL" id="CNV97170.1"/>
    </source>
</evidence>
<dbReference type="EMBL" id="CQQC01001463">
    <property type="protein sequence ID" value="CNV97170.1"/>
    <property type="molecule type" value="Genomic_DNA"/>
</dbReference>
<dbReference type="EMBL" id="CSAD01000636">
    <property type="protein sequence ID" value="COW24960.1"/>
    <property type="molecule type" value="Genomic_DNA"/>
</dbReference>
<dbReference type="EMBL" id="CGCX01000272">
    <property type="protein sequence ID" value="CFR71482.1"/>
    <property type="molecule type" value="Genomic_DNA"/>
</dbReference>
<reference evidence="5" key="2">
    <citation type="submission" date="2015-03" db="EMBL/GenBank/DDBJ databases">
        <authorList>
            <person name="Murphy D."/>
        </authorList>
    </citation>
    <scope>NUCLEOTIDE SEQUENCE [LARGE SCALE GENOMIC DNA]</scope>
    <source>
        <strain evidence="5">K00500041</strain>
    </source>
</reference>
<dbReference type="EMBL" id="CSAJ01000094">
    <property type="protein sequence ID" value="COV85596.1"/>
    <property type="molecule type" value="Genomic_DNA"/>
</dbReference>
<dbReference type="AlphaFoldDB" id="A0A0U0RTZ6"/>
<evidence type="ECO:0000313" key="5">
    <source>
        <dbReference type="EMBL" id="COW67352.1"/>
    </source>
</evidence>
<dbReference type="Proteomes" id="UP000046680">
    <property type="component" value="Unassembled WGS sequence"/>
</dbReference>
<proteinExistence type="predicted"/>
<gene>
    <name evidence="1" type="ORF">ERS007657_01009</name>
    <name evidence="2" type="ORF">ERS007661_03359</name>
    <name evidence="4" type="ORF">ERS007679_03471</name>
    <name evidence="5" type="ORF">ERS007703_04025</name>
    <name evidence="3" type="ORF">ERS007720_01061</name>
    <name evidence="6" type="ORF">ERS007739_03094</name>
</gene>
<dbReference type="Proteomes" id="UP000044938">
    <property type="component" value="Unassembled WGS sequence"/>
</dbReference>
<evidence type="ECO:0000313" key="11">
    <source>
        <dbReference type="Proteomes" id="UP000045842"/>
    </source>
</evidence>
<evidence type="ECO:0000313" key="12">
    <source>
        <dbReference type="Proteomes" id="UP000046680"/>
    </source>
</evidence>
<evidence type="ECO:0000313" key="9">
    <source>
        <dbReference type="Proteomes" id="UP000039217"/>
    </source>
</evidence>
<evidence type="ECO:0000313" key="10">
    <source>
        <dbReference type="Proteomes" id="UP000044938"/>
    </source>
</evidence>
<accession>A0A0U0RTZ6</accession>
<evidence type="ECO:0000313" key="6">
    <source>
        <dbReference type="EMBL" id="COY79926.1"/>
    </source>
</evidence>
<dbReference type="Proteomes" id="UP000039217">
    <property type="component" value="Unassembled WGS sequence"/>
</dbReference>
<evidence type="ECO:0000313" key="7">
    <source>
        <dbReference type="Proteomes" id="UP000038802"/>
    </source>
</evidence>
<dbReference type="Proteomes" id="UP000038802">
    <property type="component" value="Unassembled WGS sequence"/>
</dbReference>
<dbReference type="EMBL" id="CSBK01001538">
    <property type="protein sequence ID" value="COY79926.1"/>
    <property type="molecule type" value="Genomic_DNA"/>
</dbReference>
<evidence type="ECO:0000313" key="8">
    <source>
        <dbReference type="Proteomes" id="UP000039021"/>
    </source>
</evidence>
<name>A0A0U0RTZ6_MYCTX</name>
<reference evidence="6" key="1">
    <citation type="submission" date="2015-03" db="EMBL/GenBank/DDBJ databases">
        <authorList>
            <consortium name="Pathogen Informatics"/>
            <person name="Murphy D."/>
        </authorList>
    </citation>
    <scope>NUCLEOTIDE SEQUENCE</scope>
    <source>
        <strain evidence="6">N09902308</strain>
    </source>
</reference>
<dbReference type="EMBL" id="CSAE01000633">
    <property type="protein sequence ID" value="COW67352.1"/>
    <property type="molecule type" value="Genomic_DNA"/>
</dbReference>
<reference evidence="7 8" key="3">
    <citation type="submission" date="2015-03" db="EMBL/GenBank/DDBJ databases">
        <authorList>
            <consortium name="Pathogen Informatics"/>
        </authorList>
    </citation>
    <scope>NUCLEOTIDE SEQUENCE [LARGE SCALE GENOMIC DNA]</scope>
    <source>
        <strain evidence="1 12">C09601061</strain>
        <strain evidence="2 9">D00501624</strain>
        <strain evidence="4 11">G09801536</strain>
        <strain evidence="7">K00500041</strain>
        <strain evidence="3 10">M09401471</strain>
        <strain evidence="8">N09902308</strain>
    </source>
</reference>
<evidence type="ECO:0000313" key="3">
    <source>
        <dbReference type="EMBL" id="COV85596.1"/>
    </source>
</evidence>
<evidence type="ECO:0000313" key="4">
    <source>
        <dbReference type="EMBL" id="COW24960.1"/>
    </source>
</evidence>
<dbReference type="Proteomes" id="UP000039021">
    <property type="component" value="Unassembled WGS sequence"/>
</dbReference>
<dbReference type="Proteomes" id="UP000045842">
    <property type="component" value="Unassembled WGS sequence"/>
</dbReference>